<reference evidence="1" key="1">
    <citation type="journal article" date="2015" name="Nature">
        <title>Complex archaea that bridge the gap between prokaryotes and eukaryotes.</title>
        <authorList>
            <person name="Spang A."/>
            <person name="Saw J.H."/>
            <person name="Jorgensen S.L."/>
            <person name="Zaremba-Niedzwiedzka K."/>
            <person name="Martijn J."/>
            <person name="Lind A.E."/>
            <person name="van Eijk R."/>
            <person name="Schleper C."/>
            <person name="Guy L."/>
            <person name="Ettema T.J."/>
        </authorList>
    </citation>
    <scope>NUCLEOTIDE SEQUENCE</scope>
</reference>
<dbReference type="InterPro" id="IPR015928">
    <property type="entry name" value="Aconitase/3IPM_dehydase_swvl"/>
</dbReference>
<gene>
    <name evidence="1" type="ORF">LCGC14_3072700</name>
</gene>
<evidence type="ECO:0000313" key="1">
    <source>
        <dbReference type="EMBL" id="KKK55623.1"/>
    </source>
</evidence>
<dbReference type="Gene3D" id="3.20.19.10">
    <property type="entry name" value="Aconitase, domain 4"/>
    <property type="match status" value="1"/>
</dbReference>
<name>A0A0F8WGA2_9ZZZZ</name>
<protein>
    <recommendedName>
        <fullName evidence="2">Aconitase A/isopropylmalate dehydratase small subunit swivel domain-containing protein</fullName>
    </recommendedName>
</protein>
<dbReference type="AlphaFoldDB" id="A0A0F8WGA2"/>
<comment type="caution">
    <text evidence="1">The sequence shown here is derived from an EMBL/GenBank/DDBJ whole genome shotgun (WGS) entry which is preliminary data.</text>
</comment>
<dbReference type="EMBL" id="LAZR01065400">
    <property type="protein sequence ID" value="KKK55623.1"/>
    <property type="molecule type" value="Genomic_DNA"/>
</dbReference>
<accession>A0A0F8WGA2</accession>
<organism evidence="1">
    <name type="scientific">marine sediment metagenome</name>
    <dbReference type="NCBI Taxonomy" id="412755"/>
    <lineage>
        <taxon>unclassified sequences</taxon>
        <taxon>metagenomes</taxon>
        <taxon>ecological metagenomes</taxon>
    </lineage>
</organism>
<proteinExistence type="predicted"/>
<dbReference type="SUPFAM" id="SSF52016">
    <property type="entry name" value="LeuD/IlvD-like"/>
    <property type="match status" value="1"/>
</dbReference>
<evidence type="ECO:0008006" key="2">
    <source>
        <dbReference type="Google" id="ProtNLM"/>
    </source>
</evidence>
<feature type="non-terminal residue" evidence="1">
    <location>
        <position position="1"/>
    </location>
</feature>
<sequence length="84" mass="9419">SNLVNFGIVPLLFEDMKDYDSIKEGDIIKLPKVREEILKENHVTVETNGRTIRTKIDLSEGERNAIASGGLVNYASKKARKVMT</sequence>